<dbReference type="Pfam" id="PF00916">
    <property type="entry name" value="Sulfate_transp"/>
    <property type="match status" value="1"/>
</dbReference>
<evidence type="ECO:0000259" key="6">
    <source>
        <dbReference type="PROSITE" id="PS50801"/>
    </source>
</evidence>
<comment type="subcellular location">
    <subcellularLocation>
        <location evidence="1">Membrane</location>
        <topology evidence="1">Multi-pass membrane protein</topology>
    </subcellularLocation>
</comment>
<dbReference type="OMA" id="IPETAGF"/>
<evidence type="ECO:0000313" key="7">
    <source>
        <dbReference type="EMBL" id="CAD7084099.1"/>
    </source>
</evidence>
<proteinExistence type="predicted"/>
<dbReference type="EMBL" id="LR899011">
    <property type="protein sequence ID" value="CAD7084099.1"/>
    <property type="molecule type" value="Genomic_DNA"/>
</dbReference>
<organism evidence="7 8">
    <name type="scientific">Hermetia illucens</name>
    <name type="common">Black soldier fly</name>
    <dbReference type="NCBI Taxonomy" id="343691"/>
    <lineage>
        <taxon>Eukaryota</taxon>
        <taxon>Metazoa</taxon>
        <taxon>Ecdysozoa</taxon>
        <taxon>Arthropoda</taxon>
        <taxon>Hexapoda</taxon>
        <taxon>Insecta</taxon>
        <taxon>Pterygota</taxon>
        <taxon>Neoptera</taxon>
        <taxon>Endopterygota</taxon>
        <taxon>Diptera</taxon>
        <taxon>Brachycera</taxon>
        <taxon>Stratiomyomorpha</taxon>
        <taxon>Stratiomyidae</taxon>
        <taxon>Hermetiinae</taxon>
        <taxon>Hermetia</taxon>
    </lineage>
</organism>
<keyword evidence="3 5" id="KW-1133">Transmembrane helix</keyword>
<gene>
    <name evidence="7" type="ORF">HERILL_LOCUS7011</name>
</gene>
<dbReference type="OrthoDB" id="288203at2759"/>
<sequence>MVVNPGNLSVDNTKSSESLDDYYKESFPDVCNIIKRSSRATCTYSTLLKRVPIVNWLPKYKWKFLLQDFIAGLTVGLTAIPQGIAYAVVAGLGPQYGLYSAFMGCFVYIIFGSCKDITVGPTAIMSLMVQKYVSDSPDFAVLSCFLTGCIVLAFGLLHLGFLVQFISAPVTNGFTTAAAITIASGQVNSLLGIPSKSNEFLESWENFFDHIEETRPWDATLGVLTLICLLLLRKCNKFTGKWKLFGKYLSLSRNALAVIIGVLMAYIFSLYDLTPFRLTGDLRAGLPPVAPPPFSTVVNNGTTHLDFIDMVSSLSSSIIAIPLVVILESIAIAKAFSKGKTIDASQEMIALGLCNIGSSFFSSMPITGSFTRTAVNNASGVVTPLGGLFTGVLVLLGLGLLTETFYYIPKTVLSAIIISAMIFMIHYEKIIEIWKSKRIDIIPFIVTVITCLFLGLELGIVCGIVLSLAFVLFETSRPKIYILNETFDIYDMLIVKPSQNLIFSSAEYMKDRIIENVMKMEGKLKFVIVDGEMIRAIDSTVALNLRSLCDDLKLLDCEIVFWNWKRQSAGVAYRLSKSFGSLFQTGNDYHEIIKKHNHKGSITSDITVIS</sequence>
<feature type="transmembrane region" description="Helical" evidence="5">
    <location>
        <begin position="69"/>
        <end position="92"/>
    </location>
</feature>
<evidence type="ECO:0000256" key="1">
    <source>
        <dbReference type="ARBA" id="ARBA00004141"/>
    </source>
</evidence>
<dbReference type="GO" id="GO:0016020">
    <property type="term" value="C:membrane"/>
    <property type="evidence" value="ECO:0007669"/>
    <property type="project" value="UniProtKB-SubCell"/>
</dbReference>
<dbReference type="AlphaFoldDB" id="A0A7R8UNN8"/>
<reference evidence="7 8" key="1">
    <citation type="submission" date="2020-11" db="EMBL/GenBank/DDBJ databases">
        <authorList>
            <person name="Wallbank WR R."/>
            <person name="Pardo Diaz C."/>
            <person name="Kozak K."/>
            <person name="Martin S."/>
            <person name="Jiggins C."/>
            <person name="Moest M."/>
            <person name="Warren A I."/>
            <person name="Generalovic N T."/>
            <person name="Byers J.R.P. K."/>
            <person name="Montejo-Kovacevich G."/>
            <person name="Yen C E."/>
        </authorList>
    </citation>
    <scope>NUCLEOTIDE SEQUENCE [LARGE SCALE GENOMIC DNA]</scope>
</reference>
<protein>
    <recommendedName>
        <fullName evidence="6">STAS domain-containing protein</fullName>
    </recommendedName>
</protein>
<dbReference type="PANTHER" id="PTHR11814">
    <property type="entry name" value="SULFATE TRANSPORTER"/>
    <property type="match status" value="1"/>
</dbReference>
<dbReference type="Pfam" id="PF01740">
    <property type="entry name" value="STAS"/>
    <property type="match status" value="1"/>
</dbReference>
<dbReference type="PROSITE" id="PS50801">
    <property type="entry name" value="STAS"/>
    <property type="match status" value="1"/>
</dbReference>
<evidence type="ECO:0000256" key="5">
    <source>
        <dbReference type="SAM" id="Phobius"/>
    </source>
</evidence>
<dbReference type="Gene3D" id="3.30.750.24">
    <property type="entry name" value="STAS domain"/>
    <property type="match status" value="1"/>
</dbReference>
<feature type="domain" description="STAS" evidence="6">
    <location>
        <begin position="491"/>
        <end position="561"/>
    </location>
</feature>
<feature type="transmembrane region" description="Helical" evidence="5">
    <location>
        <begin position="139"/>
        <end position="166"/>
    </location>
</feature>
<evidence type="ECO:0000313" key="8">
    <source>
        <dbReference type="Proteomes" id="UP000594454"/>
    </source>
</evidence>
<dbReference type="GO" id="GO:0055085">
    <property type="term" value="P:transmembrane transport"/>
    <property type="evidence" value="ECO:0007669"/>
    <property type="project" value="InterPro"/>
</dbReference>
<feature type="transmembrane region" description="Helical" evidence="5">
    <location>
        <begin position="254"/>
        <end position="271"/>
    </location>
</feature>
<keyword evidence="4 5" id="KW-0472">Membrane</keyword>
<dbReference type="InterPro" id="IPR036513">
    <property type="entry name" value="STAS_dom_sf"/>
</dbReference>
<dbReference type="FunCoup" id="A0A7R8UNN8">
    <property type="interactions" value="46"/>
</dbReference>
<dbReference type="CDD" id="cd07042">
    <property type="entry name" value="STAS_SulP_like_sulfate_transporter"/>
    <property type="match status" value="1"/>
</dbReference>
<feature type="transmembrane region" description="Helical" evidence="5">
    <location>
        <begin position="314"/>
        <end position="336"/>
    </location>
</feature>
<dbReference type="InterPro" id="IPR001902">
    <property type="entry name" value="SLC26A/SulP_fam"/>
</dbReference>
<dbReference type="NCBIfam" id="TIGR00815">
    <property type="entry name" value="sulP"/>
    <property type="match status" value="1"/>
</dbReference>
<evidence type="ECO:0000256" key="3">
    <source>
        <dbReference type="ARBA" id="ARBA00022989"/>
    </source>
</evidence>
<feature type="transmembrane region" description="Helical" evidence="5">
    <location>
        <begin position="98"/>
        <end position="118"/>
    </location>
</feature>
<name>A0A7R8UNN8_HERIL</name>
<keyword evidence="8" id="KW-1185">Reference proteome</keyword>
<feature type="transmembrane region" description="Helical" evidence="5">
    <location>
        <begin position="348"/>
        <end position="366"/>
    </location>
</feature>
<accession>A0A7R8UNN8</accession>
<feature type="transmembrane region" description="Helical" evidence="5">
    <location>
        <begin position="378"/>
        <end position="398"/>
    </location>
</feature>
<dbReference type="InterPro" id="IPR011547">
    <property type="entry name" value="SLC26A/SulP_dom"/>
</dbReference>
<dbReference type="Proteomes" id="UP000594454">
    <property type="component" value="Chromosome 3"/>
</dbReference>
<feature type="transmembrane region" description="Helical" evidence="5">
    <location>
        <begin position="445"/>
        <end position="473"/>
    </location>
</feature>
<dbReference type="InterPro" id="IPR002645">
    <property type="entry name" value="STAS_dom"/>
</dbReference>
<keyword evidence="2 5" id="KW-0812">Transmembrane</keyword>
<dbReference type="SUPFAM" id="SSF52091">
    <property type="entry name" value="SpoIIaa-like"/>
    <property type="match status" value="1"/>
</dbReference>
<dbReference type="InParanoid" id="A0A7R8UNN8"/>
<feature type="transmembrane region" description="Helical" evidence="5">
    <location>
        <begin position="405"/>
        <end position="425"/>
    </location>
</feature>
<evidence type="ECO:0000256" key="2">
    <source>
        <dbReference type="ARBA" id="ARBA00022692"/>
    </source>
</evidence>
<evidence type="ECO:0000256" key="4">
    <source>
        <dbReference type="ARBA" id="ARBA00023136"/>
    </source>
</evidence>